<dbReference type="GO" id="GO:0005886">
    <property type="term" value="C:plasma membrane"/>
    <property type="evidence" value="ECO:0007669"/>
    <property type="project" value="UniProtKB-SubCell"/>
</dbReference>
<feature type="transmembrane region" description="Helical" evidence="7">
    <location>
        <begin position="32"/>
        <end position="53"/>
    </location>
</feature>
<comment type="similarity">
    <text evidence="2">Belongs to the NrfD family.</text>
</comment>
<dbReference type="PANTHER" id="PTHR30074">
    <property type="entry name" value="FORMATE DEHYDROGENASE, NITRATE-INDUCIBLE, CYTOCHROME B556 FDN SUBUNIT"/>
    <property type="match status" value="1"/>
</dbReference>
<organism evidence="8 9">
    <name type="scientific">Anaeromyxobacter diazotrophicus</name>
    <dbReference type="NCBI Taxonomy" id="2590199"/>
    <lineage>
        <taxon>Bacteria</taxon>
        <taxon>Pseudomonadati</taxon>
        <taxon>Myxococcota</taxon>
        <taxon>Myxococcia</taxon>
        <taxon>Myxococcales</taxon>
        <taxon>Cystobacterineae</taxon>
        <taxon>Anaeromyxobacteraceae</taxon>
        <taxon>Anaeromyxobacter</taxon>
    </lineage>
</organism>
<evidence type="ECO:0000256" key="4">
    <source>
        <dbReference type="ARBA" id="ARBA00022692"/>
    </source>
</evidence>
<keyword evidence="5 7" id="KW-1133">Transmembrane helix</keyword>
<evidence type="ECO:0000256" key="7">
    <source>
        <dbReference type="SAM" id="Phobius"/>
    </source>
</evidence>
<keyword evidence="4 7" id="KW-0812">Transmembrane</keyword>
<dbReference type="InterPro" id="IPR005614">
    <property type="entry name" value="NrfD-like"/>
</dbReference>
<keyword evidence="6 7" id="KW-0472">Membrane</keyword>
<evidence type="ECO:0000313" key="9">
    <source>
        <dbReference type="Proteomes" id="UP000503640"/>
    </source>
</evidence>
<keyword evidence="9" id="KW-1185">Reference proteome</keyword>
<feature type="transmembrane region" description="Helical" evidence="7">
    <location>
        <begin position="148"/>
        <end position="175"/>
    </location>
</feature>
<protein>
    <recommendedName>
        <fullName evidence="10">Polysulphide reductase NrfD</fullName>
    </recommendedName>
</protein>
<feature type="transmembrane region" description="Helical" evidence="7">
    <location>
        <begin position="225"/>
        <end position="246"/>
    </location>
</feature>
<dbReference type="Gene3D" id="1.20.1630.10">
    <property type="entry name" value="Formate dehydrogenase/DMSO reductase domain"/>
    <property type="match status" value="1"/>
</dbReference>
<evidence type="ECO:0000256" key="2">
    <source>
        <dbReference type="ARBA" id="ARBA00008929"/>
    </source>
</evidence>
<reference evidence="9" key="1">
    <citation type="journal article" date="2020" name="Appl. Environ. Microbiol.">
        <title>Diazotrophic Anaeromyxobacter Isolates from Soils.</title>
        <authorList>
            <person name="Masuda Y."/>
            <person name="Yamanaka H."/>
            <person name="Xu Z.X."/>
            <person name="Shiratori Y."/>
            <person name="Aono T."/>
            <person name="Amachi S."/>
            <person name="Senoo K."/>
            <person name="Itoh H."/>
        </authorList>
    </citation>
    <scope>NUCLEOTIDE SEQUENCE [LARGE SCALE GENOMIC DNA]</scope>
    <source>
        <strain evidence="9">R267</strain>
    </source>
</reference>
<dbReference type="InterPro" id="IPR051817">
    <property type="entry name" value="FDH_cytochrome_b556_subunit"/>
</dbReference>
<dbReference type="PANTHER" id="PTHR30074:SF4">
    <property type="entry name" value="NI_FE-HYDROGENASE 2 B-TYPE CYTOCHROME SUBUNIT-RELATED"/>
    <property type="match status" value="1"/>
</dbReference>
<feature type="transmembrane region" description="Helical" evidence="7">
    <location>
        <begin position="187"/>
        <end position="213"/>
    </location>
</feature>
<accession>A0A7I9VPA1</accession>
<feature type="transmembrane region" description="Helical" evidence="7">
    <location>
        <begin position="305"/>
        <end position="324"/>
    </location>
</feature>
<dbReference type="AlphaFoldDB" id="A0A7I9VPA1"/>
<dbReference type="Proteomes" id="UP000503640">
    <property type="component" value="Unassembled WGS sequence"/>
</dbReference>
<feature type="transmembrane region" description="Helical" evidence="7">
    <location>
        <begin position="267"/>
        <end position="285"/>
    </location>
</feature>
<evidence type="ECO:0000256" key="6">
    <source>
        <dbReference type="ARBA" id="ARBA00023136"/>
    </source>
</evidence>
<evidence type="ECO:0000313" key="8">
    <source>
        <dbReference type="EMBL" id="GEJ58233.1"/>
    </source>
</evidence>
<proteinExistence type="inferred from homology"/>
<gene>
    <name evidence="8" type="ORF">AMYX_29740</name>
</gene>
<sequence>MASTALTAPARSDWFREKILLGMDLRTYLRSLATPLNALAAVLIGLGFTVLVYRFAAGLASATNLSQAQPWGLWIGFDMMSGIVLAAGGFTLGSAVHLFGMHEYHPIVRPAILTAFLGYVLAVVGLMADLGKPWNFFNMMLTPGSTSALFEVACCVLMYTTVLLLEFLVPVFEWLGWRKVHARLEQAMLALTVLSVVFSTMHQSALGSLFLIAPAKLHPLWYSPYIFIFFFISAICAGISMVIVEGSLTHRIFQHRITGAHADMNKLQLGLGKAGAIVLFAYFFLKLQGVAEGEHWDLLLTGWGAWFLLETVGFVLVPSLLYGYGARYKRVKFVRAGAVLTVIGIVLNRLNVSVIAYNWDKPTHYVPSWMEVSVSIGLVTLGVVAFRWIANRMPIMSEDPNFAGSEF</sequence>
<keyword evidence="3" id="KW-1003">Cell membrane</keyword>
<feature type="transmembrane region" description="Helical" evidence="7">
    <location>
        <begin position="336"/>
        <end position="357"/>
    </location>
</feature>
<dbReference type="Pfam" id="PF03916">
    <property type="entry name" value="NrfD"/>
    <property type="match status" value="1"/>
</dbReference>
<feature type="transmembrane region" description="Helical" evidence="7">
    <location>
        <begin position="369"/>
        <end position="390"/>
    </location>
</feature>
<name>A0A7I9VPA1_9BACT</name>
<evidence type="ECO:0000256" key="3">
    <source>
        <dbReference type="ARBA" id="ARBA00022475"/>
    </source>
</evidence>
<comment type="caution">
    <text evidence="8">The sequence shown here is derived from an EMBL/GenBank/DDBJ whole genome shotgun (WGS) entry which is preliminary data.</text>
</comment>
<dbReference type="RefSeq" id="WP_176066597.1">
    <property type="nucleotide sequence ID" value="NZ_BJTG01000007.1"/>
</dbReference>
<evidence type="ECO:0000256" key="1">
    <source>
        <dbReference type="ARBA" id="ARBA00004651"/>
    </source>
</evidence>
<dbReference type="GO" id="GO:0009061">
    <property type="term" value="P:anaerobic respiration"/>
    <property type="evidence" value="ECO:0007669"/>
    <property type="project" value="TreeGrafter"/>
</dbReference>
<dbReference type="EMBL" id="BJTG01000007">
    <property type="protein sequence ID" value="GEJ58233.1"/>
    <property type="molecule type" value="Genomic_DNA"/>
</dbReference>
<feature type="transmembrane region" description="Helical" evidence="7">
    <location>
        <begin position="111"/>
        <end position="128"/>
    </location>
</feature>
<evidence type="ECO:0000256" key="5">
    <source>
        <dbReference type="ARBA" id="ARBA00022989"/>
    </source>
</evidence>
<feature type="transmembrane region" description="Helical" evidence="7">
    <location>
        <begin position="73"/>
        <end position="99"/>
    </location>
</feature>
<evidence type="ECO:0008006" key="10">
    <source>
        <dbReference type="Google" id="ProtNLM"/>
    </source>
</evidence>
<comment type="subcellular location">
    <subcellularLocation>
        <location evidence="1">Cell membrane</location>
        <topology evidence="1">Multi-pass membrane protein</topology>
    </subcellularLocation>
</comment>